<evidence type="ECO:0000313" key="3">
    <source>
        <dbReference type="Proteomes" id="UP000092154"/>
    </source>
</evidence>
<keyword evidence="3" id="KW-1185">Reference proteome</keyword>
<protein>
    <submittedName>
        <fullName evidence="2">Uncharacterized protein</fullName>
    </submittedName>
</protein>
<evidence type="ECO:0000313" key="2">
    <source>
        <dbReference type="EMBL" id="OAX31739.1"/>
    </source>
</evidence>
<accession>A0A1B7MGM7</accession>
<dbReference type="EMBL" id="KV449265">
    <property type="protein sequence ID" value="OAX31739.1"/>
    <property type="molecule type" value="Genomic_DNA"/>
</dbReference>
<evidence type="ECO:0000256" key="1">
    <source>
        <dbReference type="SAM" id="MobiDB-lite"/>
    </source>
</evidence>
<gene>
    <name evidence="2" type="ORF">K503DRAFT_805823</name>
</gene>
<organism evidence="2 3">
    <name type="scientific">Rhizopogon vinicolor AM-OR11-026</name>
    <dbReference type="NCBI Taxonomy" id="1314800"/>
    <lineage>
        <taxon>Eukaryota</taxon>
        <taxon>Fungi</taxon>
        <taxon>Dikarya</taxon>
        <taxon>Basidiomycota</taxon>
        <taxon>Agaricomycotina</taxon>
        <taxon>Agaricomycetes</taxon>
        <taxon>Agaricomycetidae</taxon>
        <taxon>Boletales</taxon>
        <taxon>Suillineae</taxon>
        <taxon>Rhizopogonaceae</taxon>
        <taxon>Rhizopogon</taxon>
    </lineage>
</organism>
<dbReference type="Proteomes" id="UP000092154">
    <property type="component" value="Unassembled WGS sequence"/>
</dbReference>
<dbReference type="InParanoid" id="A0A1B7MGM7"/>
<sequence length="95" mass="10131">MATVHGPQALDRSLSPASTDTIDKEAAPPINAHKTTLGRSMSQNNNEFPSPNLQSLSIYLHSHPRSPYTCSFSPLLAPYSLILALSGTAPARSSK</sequence>
<feature type="region of interest" description="Disordered" evidence="1">
    <location>
        <begin position="1"/>
        <end position="53"/>
    </location>
</feature>
<reference evidence="2 3" key="1">
    <citation type="submission" date="2016-06" db="EMBL/GenBank/DDBJ databases">
        <title>Comparative genomics of the ectomycorrhizal sister species Rhizopogon vinicolor and Rhizopogon vesiculosus (Basidiomycota: Boletales) reveals a divergence of the mating type B locus.</title>
        <authorList>
            <consortium name="DOE Joint Genome Institute"/>
            <person name="Mujic A.B."/>
            <person name="Kuo A."/>
            <person name="Tritt A."/>
            <person name="Lipzen A."/>
            <person name="Chen C."/>
            <person name="Johnson J."/>
            <person name="Sharma A."/>
            <person name="Barry K."/>
            <person name="Grigoriev I.V."/>
            <person name="Spatafora J.W."/>
        </authorList>
    </citation>
    <scope>NUCLEOTIDE SEQUENCE [LARGE SCALE GENOMIC DNA]</scope>
    <source>
        <strain evidence="2 3">AM-OR11-026</strain>
    </source>
</reference>
<dbReference type="AlphaFoldDB" id="A0A1B7MGM7"/>
<name>A0A1B7MGM7_9AGAM</name>
<proteinExistence type="predicted"/>
<feature type="compositionally biased region" description="Polar residues" evidence="1">
    <location>
        <begin position="33"/>
        <end position="53"/>
    </location>
</feature>